<evidence type="ECO:0000313" key="2">
    <source>
        <dbReference type="EMBL" id="CAF1651311.1"/>
    </source>
</evidence>
<dbReference type="EMBL" id="CAJNOI010003617">
    <property type="protein sequence ID" value="CAF1524254.1"/>
    <property type="molecule type" value="Genomic_DNA"/>
</dbReference>
<evidence type="ECO:0000313" key="4">
    <source>
        <dbReference type="Proteomes" id="UP000663877"/>
    </source>
</evidence>
<dbReference type="EMBL" id="CAJNOM010003981">
    <property type="protein sequence ID" value="CAF1651311.1"/>
    <property type="molecule type" value="Genomic_DNA"/>
</dbReference>
<name>A0A815UVS8_9BILA</name>
<proteinExistence type="predicted"/>
<dbReference type="Proteomes" id="UP000663877">
    <property type="component" value="Unassembled WGS sequence"/>
</dbReference>
<keyword evidence="3" id="KW-1185">Reference proteome</keyword>
<sequence length="69" mass="7798">MMSHLSKKKRAQLTQYLDEQDRSRTPMAAILRSYNKFVLKNPLLVMSLTTGTTMGLGNIISQTIIGKRT</sequence>
<evidence type="ECO:0000313" key="1">
    <source>
        <dbReference type="EMBL" id="CAF1524254.1"/>
    </source>
</evidence>
<comment type="caution">
    <text evidence="1">The sequence shown here is derived from an EMBL/GenBank/DDBJ whole genome shotgun (WGS) entry which is preliminary data.</text>
</comment>
<accession>A0A815UVS8</accession>
<protein>
    <submittedName>
        <fullName evidence="1">Uncharacterized protein</fullName>
    </submittedName>
</protein>
<dbReference type="AlphaFoldDB" id="A0A815UVS8"/>
<gene>
    <name evidence="1" type="ORF">BJG266_LOCUS44476</name>
    <name evidence="2" type="ORF">QVE165_LOCUS61447</name>
</gene>
<dbReference type="Proteomes" id="UP000663832">
    <property type="component" value="Unassembled WGS sequence"/>
</dbReference>
<organism evidence="1 4">
    <name type="scientific">Adineta steineri</name>
    <dbReference type="NCBI Taxonomy" id="433720"/>
    <lineage>
        <taxon>Eukaryota</taxon>
        <taxon>Metazoa</taxon>
        <taxon>Spiralia</taxon>
        <taxon>Gnathifera</taxon>
        <taxon>Rotifera</taxon>
        <taxon>Eurotatoria</taxon>
        <taxon>Bdelloidea</taxon>
        <taxon>Adinetida</taxon>
        <taxon>Adinetidae</taxon>
        <taxon>Adineta</taxon>
    </lineage>
</organism>
<reference evidence="1" key="1">
    <citation type="submission" date="2021-02" db="EMBL/GenBank/DDBJ databases">
        <authorList>
            <person name="Nowell W R."/>
        </authorList>
    </citation>
    <scope>NUCLEOTIDE SEQUENCE</scope>
</reference>
<evidence type="ECO:0000313" key="3">
    <source>
        <dbReference type="Proteomes" id="UP000663832"/>
    </source>
</evidence>